<evidence type="ECO:0000313" key="4">
    <source>
        <dbReference type="Proteomes" id="UP000287687"/>
    </source>
</evidence>
<feature type="transmembrane region" description="Helical" evidence="1">
    <location>
        <begin position="44"/>
        <end position="65"/>
    </location>
</feature>
<keyword evidence="1" id="KW-0472">Membrane</keyword>
<evidence type="ECO:0000256" key="1">
    <source>
        <dbReference type="SAM" id="Phobius"/>
    </source>
</evidence>
<keyword evidence="1" id="KW-1133">Transmembrane helix</keyword>
<accession>A0A444LAQ7</accession>
<dbReference type="AlphaFoldDB" id="A0A444LAQ7"/>
<reference evidence="3 4" key="1">
    <citation type="submission" date="2019-01" db="EMBL/GenBank/DDBJ databases">
        <title>The draft genome of Rhizobium sp. 24NR.</title>
        <authorList>
            <person name="Liu L."/>
            <person name="Liang L."/>
            <person name="Shi S."/>
            <person name="Xu L."/>
            <person name="Wang X."/>
            <person name="Li L."/>
            <person name="Zhang X."/>
        </authorList>
    </citation>
    <scope>NUCLEOTIDE SEQUENCE [LARGE SCALE GENOMIC DNA]</scope>
    <source>
        <strain evidence="3 4">24NR</strain>
    </source>
</reference>
<dbReference type="EMBL" id="SBIP01000006">
    <property type="protein sequence ID" value="RWX74708.1"/>
    <property type="molecule type" value="Genomic_DNA"/>
</dbReference>
<gene>
    <name evidence="3" type="ORF">EPK99_22610</name>
</gene>
<feature type="domain" description="DUF1468" evidence="2">
    <location>
        <begin position="13"/>
        <end position="147"/>
    </location>
</feature>
<keyword evidence="4" id="KW-1185">Reference proteome</keyword>
<evidence type="ECO:0000313" key="3">
    <source>
        <dbReference type="EMBL" id="RWX74708.1"/>
    </source>
</evidence>
<name>A0A444LAQ7_9HYPH</name>
<evidence type="ECO:0000259" key="2">
    <source>
        <dbReference type="Pfam" id="PF07331"/>
    </source>
</evidence>
<protein>
    <submittedName>
        <fullName evidence="3">Tripartite tricarboxylate transporter TctB family protein</fullName>
    </submittedName>
</protein>
<feature type="transmembrane region" description="Helical" evidence="1">
    <location>
        <begin position="99"/>
        <end position="116"/>
    </location>
</feature>
<dbReference type="OrthoDB" id="5186924at2"/>
<organism evidence="3 4">
    <name type="scientific">Neorhizobium lilium</name>
    <dbReference type="NCBI Taxonomy" id="2503024"/>
    <lineage>
        <taxon>Bacteria</taxon>
        <taxon>Pseudomonadati</taxon>
        <taxon>Pseudomonadota</taxon>
        <taxon>Alphaproteobacteria</taxon>
        <taxon>Hyphomicrobiales</taxon>
        <taxon>Rhizobiaceae</taxon>
        <taxon>Rhizobium/Agrobacterium group</taxon>
        <taxon>Neorhizobium</taxon>
    </lineage>
</organism>
<dbReference type="InterPro" id="IPR009936">
    <property type="entry name" value="DUF1468"/>
</dbReference>
<proteinExistence type="predicted"/>
<dbReference type="Proteomes" id="UP000287687">
    <property type="component" value="Unassembled WGS sequence"/>
</dbReference>
<feature type="transmembrane region" description="Helical" evidence="1">
    <location>
        <begin position="12"/>
        <end position="32"/>
    </location>
</feature>
<dbReference type="Pfam" id="PF07331">
    <property type="entry name" value="TctB"/>
    <property type="match status" value="1"/>
</dbReference>
<dbReference type="RefSeq" id="WP_128445369.1">
    <property type="nucleotide sequence ID" value="NZ_SBIP01000006.1"/>
</dbReference>
<keyword evidence="1" id="KW-0812">Transmembrane</keyword>
<comment type="caution">
    <text evidence="3">The sequence shown here is derived from an EMBL/GenBank/DDBJ whole genome shotgun (WGS) entry which is preliminary data.</text>
</comment>
<feature type="transmembrane region" description="Helical" evidence="1">
    <location>
        <begin position="128"/>
        <end position="149"/>
    </location>
</feature>
<sequence>MDTTEKRSRHDVIAGGIFIVIAIFFAAEGSRYELGTGLQMGPGFFPVVLAALLAVFGIFVVVGGFRKPPEASAATPPWRAIILICLSLVLFAAGARTIGLVPLVFLCTVLTALASPKNSPLSACVMGLVMTTLCYVVFKVGLAVSLPAFGPLFGL</sequence>